<dbReference type="KEGG" id="hfl:PUV54_03265"/>
<dbReference type="Pfam" id="PF13576">
    <property type="entry name" value="Pentapeptide_3"/>
    <property type="match status" value="1"/>
</dbReference>
<dbReference type="RefSeq" id="WP_274494116.1">
    <property type="nucleotide sequence ID" value="NZ_CP118166.1"/>
</dbReference>
<organism evidence="3 4">
    <name type="scientific">Hyphococcus flavus</name>
    <dbReference type="NCBI Taxonomy" id="1866326"/>
    <lineage>
        <taxon>Bacteria</taxon>
        <taxon>Pseudomonadati</taxon>
        <taxon>Pseudomonadota</taxon>
        <taxon>Alphaproteobacteria</taxon>
        <taxon>Parvularculales</taxon>
        <taxon>Parvularculaceae</taxon>
        <taxon>Hyphococcus</taxon>
    </lineage>
</organism>
<feature type="transmembrane region" description="Helical" evidence="2">
    <location>
        <begin position="779"/>
        <end position="798"/>
    </location>
</feature>
<dbReference type="Gene3D" id="2.160.20.80">
    <property type="entry name" value="E3 ubiquitin-protein ligase SopA"/>
    <property type="match status" value="1"/>
</dbReference>
<dbReference type="AlphaFoldDB" id="A0AAE9ZJG3"/>
<evidence type="ECO:0000313" key="4">
    <source>
        <dbReference type="Proteomes" id="UP001214043"/>
    </source>
</evidence>
<sequence>MSRIDLTNPQRQWFENWWAIDFSWDHVTDSGEFVDGAHSAAIKEVFGQEFHQTYFGESQPKLYSVEWNGQVRRFTRLHLPLWNGGGYLTPRHPEYDGPNSWSQDEYNLTYEAAMYIIKTLRTHQPLIKPEAFHKFKEEQSRAERISLDANNPKRKKSRLSWLRNEQQNKISERNDRQQAASAYPLRMRSAMERLTQKASVNAQRLIEKDKSYWQNKSLASNATIANPVTSNLTPKPLVRRFEPEGEHTRSTSKNAEFIPLDGMTVGWVSSTQLDNKIRGHLCGSFCYFGASFYLAEADIRGDLHLEYAHLSHGIFAHKVTLQGNVVAHHATCGQGSWIRFTGDISGNINLSNVKTDGWIALLESKYVGNINIEKSTAEVIALWKSKVEGTVTATHIFAKNSISAWDLEIKQSLFAQHIRSDLYTSFGGLTVHGDVHLSEYSSGKNGLSAPNIVIDGKLDISEANIRTDADLTSLSVKRGVNFSKSYIEHDLKLVNAKLGSDIRNNQECADFSELYVGGQTDLERAKIGNRPAGPTNFKDATFVQQVNFKNAHFLNAVDFEGTQFQGIANYRYTVFHDLVNFAAVEFRPSTTLQGAIFKKRVGNNDEEKANMEETFRTLKRIMHVAQARQDEARFYAYELNARRARWDINFAEKLFLLGFGFASDYGGGLLKPLFIIATSLLFFALAYMRIGAETNDGIPAPSFAEMLSVSTDQSVRPFQAWSADFKQSLLTDGFGPEYDWLLAKDACYESDRETGAASEDPELSCTPKLGKSWESFKTLAFLQSLMTVVFLALFLLGLRRRFQMG</sequence>
<gene>
    <name evidence="3" type="ORF">PUV54_03265</name>
</gene>
<feature type="region of interest" description="Disordered" evidence="1">
    <location>
        <begin position="141"/>
        <end position="160"/>
    </location>
</feature>
<evidence type="ECO:0000313" key="3">
    <source>
        <dbReference type="EMBL" id="WDI32211.1"/>
    </source>
</evidence>
<evidence type="ECO:0000256" key="1">
    <source>
        <dbReference type="SAM" id="MobiDB-lite"/>
    </source>
</evidence>
<dbReference type="EMBL" id="CP118166">
    <property type="protein sequence ID" value="WDI32211.1"/>
    <property type="molecule type" value="Genomic_DNA"/>
</dbReference>
<proteinExistence type="predicted"/>
<protein>
    <submittedName>
        <fullName evidence="3">Pentapeptide repeat-containing protein</fullName>
    </submittedName>
</protein>
<reference evidence="3" key="1">
    <citation type="submission" date="2023-02" db="EMBL/GenBank/DDBJ databases">
        <title>Genome sequence of Hyphococcus flavus.</title>
        <authorList>
            <person name="Rong J.-C."/>
            <person name="Zhao Q."/>
            <person name="Yi M."/>
            <person name="Wu J.-Y."/>
        </authorList>
    </citation>
    <scope>NUCLEOTIDE SEQUENCE</scope>
    <source>
        <strain evidence="3">MCCC 1K03223</strain>
    </source>
</reference>
<keyword evidence="2" id="KW-1133">Transmembrane helix</keyword>
<accession>A0AAE9ZJG3</accession>
<keyword evidence="2" id="KW-0812">Transmembrane</keyword>
<evidence type="ECO:0000256" key="2">
    <source>
        <dbReference type="SAM" id="Phobius"/>
    </source>
</evidence>
<keyword evidence="4" id="KW-1185">Reference proteome</keyword>
<dbReference type="InterPro" id="IPR001646">
    <property type="entry name" value="5peptide_repeat"/>
</dbReference>
<dbReference type="Proteomes" id="UP001214043">
    <property type="component" value="Chromosome"/>
</dbReference>
<name>A0AAE9ZJG3_9PROT</name>
<keyword evidence="2" id="KW-0472">Membrane</keyword>